<dbReference type="InterPro" id="IPR006058">
    <property type="entry name" value="2Fe2S_fd_BS"/>
</dbReference>
<reference evidence="2" key="1">
    <citation type="submission" date="2021-04" db="EMBL/GenBank/DDBJ databases">
        <title>Oceanospirillales bacteria with DddD are important DMSP degraders in coastal seawater.</title>
        <authorList>
            <person name="Liu J."/>
        </authorList>
    </citation>
    <scope>NUCLEOTIDE SEQUENCE</scope>
    <source>
        <strain evidence="2">GY6</strain>
    </source>
</reference>
<gene>
    <name evidence="2" type="ORF">KDX31_10320</name>
</gene>
<proteinExistence type="predicted"/>
<organism evidence="2 3">
    <name type="scientific">Amphritea atlantica</name>
    <dbReference type="NCBI Taxonomy" id="355243"/>
    <lineage>
        <taxon>Bacteria</taxon>
        <taxon>Pseudomonadati</taxon>
        <taxon>Pseudomonadota</taxon>
        <taxon>Gammaproteobacteria</taxon>
        <taxon>Oceanospirillales</taxon>
        <taxon>Oceanospirillaceae</taxon>
        <taxon>Amphritea</taxon>
    </lineage>
</organism>
<feature type="domain" description="2Fe-2S ferredoxin-type" evidence="1">
    <location>
        <begin position="2"/>
        <end position="95"/>
    </location>
</feature>
<protein>
    <submittedName>
        <fullName evidence="2">2Fe-2S iron-sulfur cluster binding domain-containing protein</fullName>
    </submittedName>
</protein>
<keyword evidence="3" id="KW-1185">Reference proteome</keyword>
<dbReference type="Pfam" id="PF00111">
    <property type="entry name" value="Fer2"/>
    <property type="match status" value="1"/>
</dbReference>
<dbReference type="Proteomes" id="UP001059950">
    <property type="component" value="Chromosome"/>
</dbReference>
<dbReference type="EMBL" id="CP073344">
    <property type="protein sequence ID" value="UTW01772.1"/>
    <property type="molecule type" value="Genomic_DNA"/>
</dbReference>
<dbReference type="PROSITE" id="PS51085">
    <property type="entry name" value="2FE2S_FER_2"/>
    <property type="match status" value="1"/>
</dbReference>
<evidence type="ECO:0000259" key="1">
    <source>
        <dbReference type="PROSITE" id="PS51085"/>
    </source>
</evidence>
<sequence length="103" mass="10979">MPTITVENATPCRVFEITPGESLLIGSEKCLSRAIPVGCRGGGCGVCKVRIVAGSYHSKCMSKAHICESQAEAGYALACRVYPLSDMRIEVVNQSQAEKACLK</sequence>
<accession>A0ABY5GR68</accession>
<dbReference type="InterPro" id="IPR012675">
    <property type="entry name" value="Beta-grasp_dom_sf"/>
</dbReference>
<dbReference type="SUPFAM" id="SSF54292">
    <property type="entry name" value="2Fe-2S ferredoxin-like"/>
    <property type="match status" value="1"/>
</dbReference>
<dbReference type="PROSITE" id="PS00197">
    <property type="entry name" value="2FE2S_FER_1"/>
    <property type="match status" value="1"/>
</dbReference>
<dbReference type="InterPro" id="IPR036010">
    <property type="entry name" value="2Fe-2S_ferredoxin-like_sf"/>
</dbReference>
<dbReference type="Gene3D" id="3.10.20.30">
    <property type="match status" value="1"/>
</dbReference>
<evidence type="ECO:0000313" key="3">
    <source>
        <dbReference type="Proteomes" id="UP001059950"/>
    </source>
</evidence>
<dbReference type="InterPro" id="IPR001041">
    <property type="entry name" value="2Fe-2S_ferredoxin-type"/>
</dbReference>
<dbReference type="CDD" id="cd00207">
    <property type="entry name" value="fer2"/>
    <property type="match status" value="1"/>
</dbReference>
<evidence type="ECO:0000313" key="2">
    <source>
        <dbReference type="EMBL" id="UTW01772.1"/>
    </source>
</evidence>
<name>A0ABY5GR68_9GAMM</name>